<keyword evidence="2" id="KW-1185">Reference proteome</keyword>
<name>M0HWX8_9EURY</name>
<reference evidence="1 2" key="1">
    <citation type="journal article" date="2014" name="PLoS Genet.">
        <title>Phylogenetically driven sequencing of extremely halophilic archaea reveals strategies for static and dynamic osmo-response.</title>
        <authorList>
            <person name="Becker E.A."/>
            <person name="Seitzer P.M."/>
            <person name="Tritt A."/>
            <person name="Larsen D."/>
            <person name="Krusor M."/>
            <person name="Yao A.I."/>
            <person name="Wu D."/>
            <person name="Madern D."/>
            <person name="Eisen J.A."/>
            <person name="Darling A.E."/>
            <person name="Facciotti M.T."/>
        </authorList>
    </citation>
    <scope>NUCLEOTIDE SEQUENCE [LARGE SCALE GENOMIC DNA]</scope>
    <source>
        <strain evidence="1 2">ATCC BAA-897</strain>
    </source>
</reference>
<proteinExistence type="predicted"/>
<gene>
    <name evidence="1" type="ORF">C441_16434</name>
</gene>
<dbReference type="AlphaFoldDB" id="M0HWX8"/>
<dbReference type="EMBL" id="AOLM01000027">
    <property type="protein sequence ID" value="ELZ89100.1"/>
    <property type="molecule type" value="Genomic_DNA"/>
</dbReference>
<evidence type="ECO:0000313" key="2">
    <source>
        <dbReference type="Proteomes" id="UP000011508"/>
    </source>
</evidence>
<comment type="caution">
    <text evidence="1">The sequence shown here is derived from an EMBL/GenBank/DDBJ whole genome shotgun (WGS) entry which is preliminary data.</text>
</comment>
<organism evidence="1 2">
    <name type="scientific">Haloferax sulfurifontis ATCC BAA-897</name>
    <dbReference type="NCBI Taxonomy" id="662480"/>
    <lineage>
        <taxon>Archaea</taxon>
        <taxon>Methanobacteriati</taxon>
        <taxon>Methanobacteriota</taxon>
        <taxon>Stenosarchaea group</taxon>
        <taxon>Halobacteria</taxon>
        <taxon>Halobacteriales</taxon>
        <taxon>Haloferacaceae</taxon>
        <taxon>Haloferax</taxon>
    </lineage>
</organism>
<dbReference type="Proteomes" id="UP000011508">
    <property type="component" value="Unassembled WGS sequence"/>
</dbReference>
<evidence type="ECO:0000313" key="1">
    <source>
        <dbReference type="EMBL" id="ELZ89100.1"/>
    </source>
</evidence>
<protein>
    <submittedName>
        <fullName evidence="1">Uncharacterized protein</fullName>
    </submittedName>
</protein>
<accession>M0HWX8</accession>
<sequence>MALVWLVKCTKDLMCITSILHHPHRCFGIARSHLIVVVWNSSQNIVIRSLSFECDGDVAILIETDRIETRAFVFVVCDSFDSC</sequence>